<reference evidence="3" key="1">
    <citation type="submission" date="2021-03" db="EMBL/GenBank/DDBJ databases">
        <authorList>
            <person name="Wang G."/>
        </authorList>
    </citation>
    <scope>NUCLEOTIDE SEQUENCE</scope>
    <source>
        <strain evidence="3">KCTC 12899</strain>
    </source>
</reference>
<dbReference type="SUPFAM" id="SSF52540">
    <property type="entry name" value="P-loop containing nucleoside triphosphate hydrolases"/>
    <property type="match status" value="1"/>
</dbReference>
<keyword evidence="2" id="KW-0812">Transmembrane</keyword>
<sequence>MIRRVVTVWLVVFALGQACFWHEDLFFLRHPGVYLAPGYRGIFFSSLVHAANPVYVKLVVASYHLGSLLLLPMLLMIARRQAALSRTRDYSGNFIGKKEFHKILATYQKLERRKRWRIAMIDRNRIWVGVDLLTGEDVYLSGEDIFKGIVIIGAQGMGKTSRFFKVIIKQLALDALHKTSFIIYTLKAEDSLDFYGYLKKLGHDCLTWAMCNVVDLALNRLGALQRNVLHGLLQSSALATGLGSRDPFWLNSSLTRMVEYLINLTQIGRAPTLGNAYEHFRAEVAAAGDDARMDQSLLETLNAPLGATTDAGTRVSVLYSPNHGGGLHSGPLYAAANSRFREITKNGFEERRTGNDPQLFPAGLYEVPAGVRLPFDWSQLLRPLSVILPPPGRSKPELFALNLIKMSLLAWISEDIASPDSKLLQTNPAHRHRLVLAQDEGHAFLALESKDGNHGVTDTQALAENRQAGQVNILATQSPSRLNKTTKDKLDDFLSVNSNYFFMGVNGEEKEKVLKIIGQVDVTRIRRSYGRSEDSPDRTVGPNGQLKAQSTRANVSETIHEERQNFISSELYSQFREGMALHMAQGKRHRVIYCPLHVRVRITTAKPWWQRPAGWLAP</sequence>
<keyword evidence="4" id="KW-1185">Reference proteome</keyword>
<dbReference type="Gene3D" id="3.40.50.300">
    <property type="entry name" value="P-loop containing nucleotide triphosphate hydrolases"/>
    <property type="match status" value="1"/>
</dbReference>
<proteinExistence type="predicted"/>
<organism evidence="3 4">
    <name type="scientific">Acanthopleuribacter pedis</name>
    <dbReference type="NCBI Taxonomy" id="442870"/>
    <lineage>
        <taxon>Bacteria</taxon>
        <taxon>Pseudomonadati</taxon>
        <taxon>Acidobacteriota</taxon>
        <taxon>Holophagae</taxon>
        <taxon>Acanthopleuribacterales</taxon>
        <taxon>Acanthopleuribacteraceae</taxon>
        <taxon>Acanthopleuribacter</taxon>
    </lineage>
</organism>
<gene>
    <name evidence="3" type="ORF">J3U88_33300</name>
</gene>
<dbReference type="RefSeq" id="WP_207863544.1">
    <property type="nucleotide sequence ID" value="NZ_JAFREP010000063.1"/>
</dbReference>
<dbReference type="EMBL" id="JAFREP010000063">
    <property type="protein sequence ID" value="MBO1323391.1"/>
    <property type="molecule type" value="Genomic_DNA"/>
</dbReference>
<dbReference type="InterPro" id="IPR027417">
    <property type="entry name" value="P-loop_NTPase"/>
</dbReference>
<dbReference type="AlphaFoldDB" id="A0A8J7U981"/>
<name>A0A8J7U981_9BACT</name>
<evidence type="ECO:0000256" key="2">
    <source>
        <dbReference type="SAM" id="Phobius"/>
    </source>
</evidence>
<evidence type="ECO:0000313" key="3">
    <source>
        <dbReference type="EMBL" id="MBO1323391.1"/>
    </source>
</evidence>
<comment type="caution">
    <text evidence="3">The sequence shown here is derived from an EMBL/GenBank/DDBJ whole genome shotgun (WGS) entry which is preliminary data.</text>
</comment>
<dbReference type="Proteomes" id="UP000664417">
    <property type="component" value="Unassembled WGS sequence"/>
</dbReference>
<feature type="transmembrane region" description="Helical" evidence="2">
    <location>
        <begin position="54"/>
        <end position="78"/>
    </location>
</feature>
<protein>
    <submittedName>
        <fullName evidence="3">Uncharacterized protein</fullName>
    </submittedName>
</protein>
<evidence type="ECO:0000256" key="1">
    <source>
        <dbReference type="SAM" id="MobiDB-lite"/>
    </source>
</evidence>
<keyword evidence="2" id="KW-0472">Membrane</keyword>
<feature type="region of interest" description="Disordered" evidence="1">
    <location>
        <begin position="529"/>
        <end position="549"/>
    </location>
</feature>
<evidence type="ECO:0000313" key="4">
    <source>
        <dbReference type="Proteomes" id="UP000664417"/>
    </source>
</evidence>
<keyword evidence="2" id="KW-1133">Transmembrane helix</keyword>
<accession>A0A8J7U981</accession>
<dbReference type="PROSITE" id="PS51257">
    <property type="entry name" value="PROKAR_LIPOPROTEIN"/>
    <property type="match status" value="1"/>
</dbReference>